<evidence type="ECO:0000256" key="5">
    <source>
        <dbReference type="SAM" id="Phobius"/>
    </source>
</evidence>
<keyword evidence="1 4" id="KW-0349">Heme</keyword>
<feature type="transmembrane region" description="Helical" evidence="5">
    <location>
        <begin position="24"/>
        <end position="42"/>
    </location>
</feature>
<keyword evidence="5" id="KW-0472">Membrane</keyword>
<dbReference type="InterPro" id="IPR009056">
    <property type="entry name" value="Cyt_c-like_dom"/>
</dbReference>
<protein>
    <submittedName>
        <fullName evidence="7">Cytochrome c</fullName>
    </submittedName>
</protein>
<gene>
    <name evidence="7" type="ORF">EDD73_12419</name>
</gene>
<dbReference type="Gene3D" id="1.10.760.10">
    <property type="entry name" value="Cytochrome c-like domain"/>
    <property type="match status" value="1"/>
</dbReference>
<dbReference type="PROSITE" id="PS51007">
    <property type="entry name" value="CYTC"/>
    <property type="match status" value="1"/>
</dbReference>
<keyword evidence="3 4" id="KW-0408">Iron</keyword>
<keyword evidence="5" id="KW-1133">Transmembrane helix</keyword>
<evidence type="ECO:0000256" key="2">
    <source>
        <dbReference type="ARBA" id="ARBA00022723"/>
    </source>
</evidence>
<evidence type="ECO:0000256" key="1">
    <source>
        <dbReference type="ARBA" id="ARBA00022617"/>
    </source>
</evidence>
<dbReference type="GO" id="GO:0046872">
    <property type="term" value="F:metal ion binding"/>
    <property type="evidence" value="ECO:0007669"/>
    <property type="project" value="UniProtKB-KW"/>
</dbReference>
<accession>A0A4V2SWE3</accession>
<proteinExistence type="predicted"/>
<dbReference type="Pfam" id="PF00034">
    <property type="entry name" value="Cytochrom_C"/>
    <property type="match status" value="1"/>
</dbReference>
<sequence length="137" mass="14811">MAKKEEHADNVGGMKVGHGSIPKFLYPVYIGLFIWAFYYVLIDSPTISYSRPAEPQTDAKLVISQKCSACHIIDGKGGAVGPALDQVGARMDRAALEKFINDPGSRNANSAANMGASFKMLKDSEKTAIVDYLANKK</sequence>
<comment type="caution">
    <text evidence="7">The sequence shown here is derived from an EMBL/GenBank/DDBJ whole genome shotgun (WGS) entry which is preliminary data.</text>
</comment>
<dbReference type="GO" id="GO:0009055">
    <property type="term" value="F:electron transfer activity"/>
    <property type="evidence" value="ECO:0007669"/>
    <property type="project" value="InterPro"/>
</dbReference>
<evidence type="ECO:0000256" key="3">
    <source>
        <dbReference type="ARBA" id="ARBA00023004"/>
    </source>
</evidence>
<dbReference type="SUPFAM" id="SSF46626">
    <property type="entry name" value="Cytochrome c"/>
    <property type="match status" value="1"/>
</dbReference>
<name>A0A4V2SWE3_9FIRM</name>
<evidence type="ECO:0000259" key="6">
    <source>
        <dbReference type="PROSITE" id="PS51007"/>
    </source>
</evidence>
<dbReference type="Proteomes" id="UP000294813">
    <property type="component" value="Unassembled WGS sequence"/>
</dbReference>
<organism evidence="7 8">
    <name type="scientific">Heliophilum fasciatum</name>
    <dbReference type="NCBI Taxonomy" id="35700"/>
    <lineage>
        <taxon>Bacteria</taxon>
        <taxon>Bacillati</taxon>
        <taxon>Bacillota</taxon>
        <taxon>Clostridia</taxon>
        <taxon>Eubacteriales</taxon>
        <taxon>Heliobacteriaceae</taxon>
        <taxon>Heliophilum</taxon>
    </lineage>
</organism>
<feature type="domain" description="Cytochrome c" evidence="6">
    <location>
        <begin position="53"/>
        <end position="137"/>
    </location>
</feature>
<dbReference type="InterPro" id="IPR036909">
    <property type="entry name" value="Cyt_c-like_dom_sf"/>
</dbReference>
<keyword evidence="2 4" id="KW-0479">Metal-binding</keyword>
<dbReference type="GO" id="GO:0020037">
    <property type="term" value="F:heme binding"/>
    <property type="evidence" value="ECO:0007669"/>
    <property type="project" value="InterPro"/>
</dbReference>
<dbReference type="EMBL" id="SLXT01000024">
    <property type="protein sequence ID" value="TCP62046.1"/>
    <property type="molecule type" value="Genomic_DNA"/>
</dbReference>
<keyword evidence="8" id="KW-1185">Reference proteome</keyword>
<evidence type="ECO:0000313" key="8">
    <source>
        <dbReference type="Proteomes" id="UP000294813"/>
    </source>
</evidence>
<keyword evidence="5" id="KW-0812">Transmembrane</keyword>
<reference evidence="7 8" key="1">
    <citation type="submission" date="2019-03" db="EMBL/GenBank/DDBJ databases">
        <title>Genomic Encyclopedia of Type Strains, Phase IV (KMG-IV): sequencing the most valuable type-strain genomes for metagenomic binning, comparative biology and taxonomic classification.</title>
        <authorList>
            <person name="Goeker M."/>
        </authorList>
    </citation>
    <scope>NUCLEOTIDE SEQUENCE [LARGE SCALE GENOMIC DNA]</scope>
    <source>
        <strain evidence="7 8">DSM 11170</strain>
    </source>
</reference>
<evidence type="ECO:0000256" key="4">
    <source>
        <dbReference type="PROSITE-ProRule" id="PRU00433"/>
    </source>
</evidence>
<dbReference type="RefSeq" id="WP_165876484.1">
    <property type="nucleotide sequence ID" value="NZ_JAOQNU010000024.1"/>
</dbReference>
<evidence type="ECO:0000313" key="7">
    <source>
        <dbReference type="EMBL" id="TCP62046.1"/>
    </source>
</evidence>
<dbReference type="AlphaFoldDB" id="A0A4V2SWE3"/>